<reference evidence="2" key="1">
    <citation type="submission" date="2020-10" db="EMBL/GenBank/DDBJ databases">
        <authorList>
            <person name="Gilroy R."/>
        </authorList>
    </citation>
    <scope>NUCLEOTIDE SEQUENCE</scope>
    <source>
        <strain evidence="2">ChiSxjej1B13-7958</strain>
    </source>
</reference>
<dbReference type="PANTHER" id="PTHR30344:SF1">
    <property type="entry name" value="6-PHOSPHOGLUCONOLACTONASE"/>
    <property type="match status" value="1"/>
</dbReference>
<dbReference type="Pfam" id="PF10282">
    <property type="entry name" value="Lactonase"/>
    <property type="match status" value="1"/>
</dbReference>
<sequence length="308" mass="33168">MEKGKLLFSGYTGNEEEILLMEWTPEGLVKKTGVRHGGNPSFCCRWQDRLYAVSELAEGAAVVSYDLRGDTLSPLGKISLPGRKALCHLTAVDGVIFGSCYESGHYFTVDADLTRVLWEFLPSGTPRAHWVQPLGDGICLADLGNSRLYRFPLSGGVPQGEAQVISLPEGSGPRQPIPLSDGGFAVVCELDGMLRFFDKEGGCVQTIPASGTGKENAPGGGCVAGDVLFVGNRGPNTVSAFRLTKDGAVLAGEWETGNWPRHLAFVGEDLLFAACQRENSVWQYRWDGTALTKQAEYPLHQASCVLAL</sequence>
<dbReference type="Proteomes" id="UP000824242">
    <property type="component" value="Unassembled WGS sequence"/>
</dbReference>
<evidence type="ECO:0000313" key="2">
    <source>
        <dbReference type="EMBL" id="HIR46803.1"/>
    </source>
</evidence>
<dbReference type="InterPro" id="IPR015943">
    <property type="entry name" value="WD40/YVTN_repeat-like_dom_sf"/>
</dbReference>
<reference evidence="2" key="2">
    <citation type="journal article" date="2021" name="PeerJ">
        <title>Extensive microbial diversity within the chicken gut microbiome revealed by metagenomics and culture.</title>
        <authorList>
            <person name="Gilroy R."/>
            <person name="Ravi A."/>
            <person name="Getino M."/>
            <person name="Pursley I."/>
            <person name="Horton D.L."/>
            <person name="Alikhan N.F."/>
            <person name="Baker D."/>
            <person name="Gharbi K."/>
            <person name="Hall N."/>
            <person name="Watson M."/>
            <person name="Adriaenssens E.M."/>
            <person name="Foster-Nyarko E."/>
            <person name="Jarju S."/>
            <person name="Secka A."/>
            <person name="Antonio M."/>
            <person name="Oren A."/>
            <person name="Chaudhuri R.R."/>
            <person name="La Ragione R."/>
            <person name="Hildebrand F."/>
            <person name="Pallen M.J."/>
        </authorList>
    </citation>
    <scope>NUCLEOTIDE SEQUENCE</scope>
    <source>
        <strain evidence="2">ChiSxjej1B13-7958</strain>
    </source>
</reference>
<evidence type="ECO:0000256" key="1">
    <source>
        <dbReference type="ARBA" id="ARBA00005564"/>
    </source>
</evidence>
<evidence type="ECO:0000313" key="3">
    <source>
        <dbReference type="Proteomes" id="UP000824242"/>
    </source>
</evidence>
<dbReference type="InterPro" id="IPR019405">
    <property type="entry name" value="Lactonase_7-beta_prop"/>
</dbReference>
<dbReference type="InterPro" id="IPR011044">
    <property type="entry name" value="Quino_amine_DH_bsu"/>
</dbReference>
<dbReference type="SUPFAM" id="SSF50969">
    <property type="entry name" value="YVTN repeat-like/Quinoprotein amine dehydrogenase"/>
    <property type="match status" value="1"/>
</dbReference>
<dbReference type="GO" id="GO:0017057">
    <property type="term" value="F:6-phosphogluconolactonase activity"/>
    <property type="evidence" value="ECO:0007669"/>
    <property type="project" value="TreeGrafter"/>
</dbReference>
<dbReference type="Gene3D" id="2.130.10.10">
    <property type="entry name" value="YVTN repeat-like/Quinoprotein amine dehydrogenase"/>
    <property type="match status" value="1"/>
</dbReference>
<accession>A0A9D1AM89</accession>
<dbReference type="PANTHER" id="PTHR30344">
    <property type="entry name" value="6-PHOSPHOGLUCONOLACTONASE-RELATED"/>
    <property type="match status" value="1"/>
</dbReference>
<proteinExistence type="inferred from homology"/>
<comment type="caution">
    <text evidence="2">The sequence shown here is derived from an EMBL/GenBank/DDBJ whole genome shotgun (WGS) entry which is preliminary data.</text>
</comment>
<dbReference type="AlphaFoldDB" id="A0A9D1AM89"/>
<dbReference type="EMBL" id="DVGZ01000041">
    <property type="protein sequence ID" value="HIR46803.1"/>
    <property type="molecule type" value="Genomic_DNA"/>
</dbReference>
<organism evidence="2 3">
    <name type="scientific">Candidatus Caccousia avicola</name>
    <dbReference type="NCBI Taxonomy" id="2840721"/>
    <lineage>
        <taxon>Bacteria</taxon>
        <taxon>Bacillati</taxon>
        <taxon>Bacillota</taxon>
        <taxon>Clostridia</taxon>
        <taxon>Eubacteriales</taxon>
        <taxon>Oscillospiraceae</taxon>
        <taxon>Oscillospiraceae incertae sedis</taxon>
        <taxon>Candidatus Caccousia</taxon>
    </lineage>
</organism>
<name>A0A9D1AM89_9FIRM</name>
<dbReference type="InterPro" id="IPR050282">
    <property type="entry name" value="Cycloisomerase_2"/>
</dbReference>
<protein>
    <submittedName>
        <fullName evidence="2">Beta-propeller fold lactonase family protein</fullName>
    </submittedName>
</protein>
<gene>
    <name evidence="2" type="ORF">IAB89_03945</name>
</gene>
<comment type="similarity">
    <text evidence="1">Belongs to the cycloisomerase 2 family.</text>
</comment>